<evidence type="ECO:0008006" key="7">
    <source>
        <dbReference type="Google" id="ProtNLM"/>
    </source>
</evidence>
<dbReference type="GO" id="GO:0004497">
    <property type="term" value="F:monooxygenase activity"/>
    <property type="evidence" value="ECO:0007669"/>
    <property type="project" value="UniProtKB-KW"/>
</dbReference>
<dbReference type="OrthoDB" id="9993796at2759"/>
<keyword evidence="3" id="KW-0503">Monooxygenase</keyword>
<comment type="similarity">
    <text evidence="1">Belongs to the paxM FAD-dependent monooxygenase family.</text>
</comment>
<dbReference type="EMBL" id="KN839844">
    <property type="protein sequence ID" value="KIJ65307.1"/>
    <property type="molecule type" value="Genomic_DNA"/>
</dbReference>
<evidence type="ECO:0000256" key="1">
    <source>
        <dbReference type="ARBA" id="ARBA00007992"/>
    </source>
</evidence>
<dbReference type="PANTHER" id="PTHR13789:SF236">
    <property type="entry name" value="MONOOXYGENASE, PUTATIVE (AFU_ORTHOLOGUE AFUA_6G12060)-RELATED"/>
    <property type="match status" value="1"/>
</dbReference>
<accession>A0A0C9WGE9</accession>
<proteinExistence type="inferred from homology"/>
<keyword evidence="6" id="KW-1185">Reference proteome</keyword>
<dbReference type="HOGENOM" id="CLU_009665_19_1_1"/>
<sequence>MPPGSFGIKIIVVGAGYGGFACAIECDIISLGPDANCILLARWGLHDSLRSICGHHHRLTLHNYLGVQIRDLEFELPSFGAYPCEGHRAKVHRAGVQINLGEEVETYWEDAERGVSGVTTTAGEVYKAGLLVVSDGVRSPARKYVLGYTDTSRPPGYSVYRAWFDAVEQVVDKDPPTSFLCINGDVLYGWIGQDVRMLTLSRKNGKDKQTCRKAFRAPCGPRNTPVRDAQLTGESTRNKWHQAKPDEHGKHLDLPRPAWLFGFDAEARAYSVCGAATKKIEEKGYQLPTLS</sequence>
<dbReference type="PANTHER" id="PTHR13789">
    <property type="entry name" value="MONOOXYGENASE"/>
    <property type="match status" value="1"/>
</dbReference>
<dbReference type="InterPro" id="IPR036188">
    <property type="entry name" value="FAD/NAD-bd_sf"/>
</dbReference>
<name>A0A0C9WGE9_9AGAM</name>
<evidence type="ECO:0000256" key="4">
    <source>
        <dbReference type="SAM" id="MobiDB-lite"/>
    </source>
</evidence>
<evidence type="ECO:0000313" key="5">
    <source>
        <dbReference type="EMBL" id="KIJ65307.1"/>
    </source>
</evidence>
<protein>
    <recommendedName>
        <fullName evidence="7">FAD/NAD(P)-binding domain-containing protein</fullName>
    </recommendedName>
</protein>
<dbReference type="AlphaFoldDB" id="A0A0C9WGE9"/>
<gene>
    <name evidence="5" type="ORF">HYDPIDRAFT_167525</name>
</gene>
<evidence type="ECO:0000256" key="2">
    <source>
        <dbReference type="ARBA" id="ARBA00023002"/>
    </source>
</evidence>
<dbReference type="Proteomes" id="UP000053820">
    <property type="component" value="Unassembled WGS sequence"/>
</dbReference>
<dbReference type="SUPFAM" id="SSF51905">
    <property type="entry name" value="FAD/NAD(P)-binding domain"/>
    <property type="match status" value="1"/>
</dbReference>
<dbReference type="Gene3D" id="3.50.50.60">
    <property type="entry name" value="FAD/NAD(P)-binding domain"/>
    <property type="match status" value="1"/>
</dbReference>
<evidence type="ECO:0000256" key="3">
    <source>
        <dbReference type="ARBA" id="ARBA00023033"/>
    </source>
</evidence>
<dbReference type="InterPro" id="IPR050493">
    <property type="entry name" value="FAD-dep_Monooxygenase_BioMet"/>
</dbReference>
<feature type="region of interest" description="Disordered" evidence="4">
    <location>
        <begin position="222"/>
        <end position="251"/>
    </location>
</feature>
<reference evidence="5 6" key="1">
    <citation type="submission" date="2014-04" db="EMBL/GenBank/DDBJ databases">
        <title>Evolutionary Origins and Diversification of the Mycorrhizal Mutualists.</title>
        <authorList>
            <consortium name="DOE Joint Genome Institute"/>
            <consortium name="Mycorrhizal Genomics Consortium"/>
            <person name="Kohler A."/>
            <person name="Kuo A."/>
            <person name="Nagy L.G."/>
            <person name="Floudas D."/>
            <person name="Copeland A."/>
            <person name="Barry K.W."/>
            <person name="Cichocki N."/>
            <person name="Veneault-Fourrey C."/>
            <person name="LaButti K."/>
            <person name="Lindquist E.A."/>
            <person name="Lipzen A."/>
            <person name="Lundell T."/>
            <person name="Morin E."/>
            <person name="Murat C."/>
            <person name="Riley R."/>
            <person name="Ohm R."/>
            <person name="Sun H."/>
            <person name="Tunlid A."/>
            <person name="Henrissat B."/>
            <person name="Grigoriev I.V."/>
            <person name="Hibbett D.S."/>
            <person name="Martin F."/>
        </authorList>
    </citation>
    <scope>NUCLEOTIDE SEQUENCE [LARGE SCALE GENOMIC DNA]</scope>
    <source>
        <strain evidence="5 6">MD-312</strain>
    </source>
</reference>
<evidence type="ECO:0000313" key="6">
    <source>
        <dbReference type="Proteomes" id="UP000053820"/>
    </source>
</evidence>
<keyword evidence="2" id="KW-0560">Oxidoreductase</keyword>
<organism evidence="5 6">
    <name type="scientific">Hydnomerulius pinastri MD-312</name>
    <dbReference type="NCBI Taxonomy" id="994086"/>
    <lineage>
        <taxon>Eukaryota</taxon>
        <taxon>Fungi</taxon>
        <taxon>Dikarya</taxon>
        <taxon>Basidiomycota</taxon>
        <taxon>Agaricomycotina</taxon>
        <taxon>Agaricomycetes</taxon>
        <taxon>Agaricomycetidae</taxon>
        <taxon>Boletales</taxon>
        <taxon>Boletales incertae sedis</taxon>
        <taxon>Leucogyrophana</taxon>
    </lineage>
</organism>